<feature type="domain" description="Longin" evidence="10">
    <location>
        <begin position="17"/>
        <end position="121"/>
    </location>
</feature>
<evidence type="ECO:0000313" key="15">
    <source>
        <dbReference type="Proteomes" id="UP000290189"/>
    </source>
</evidence>
<feature type="domain" description="V-SNARE coiled-coil homology" evidence="11">
    <location>
        <begin position="137"/>
        <end position="197"/>
    </location>
</feature>
<dbReference type="InterPro" id="IPR051097">
    <property type="entry name" value="Synaptobrevin-like_transport"/>
</dbReference>
<evidence type="ECO:0000256" key="1">
    <source>
        <dbReference type="ARBA" id="ARBA00008025"/>
    </source>
</evidence>
<dbReference type="GO" id="GO:0015031">
    <property type="term" value="P:protein transport"/>
    <property type="evidence" value="ECO:0007669"/>
    <property type="project" value="UniProtKB-KW"/>
</dbReference>
<dbReference type="SUPFAM" id="SSF58038">
    <property type="entry name" value="SNARE fusion complex"/>
    <property type="match status" value="1"/>
</dbReference>
<dbReference type="FunFam" id="3.30.450.50:FF:000015">
    <property type="entry name" value="Synaptobrevin 2 isoform 1"/>
    <property type="match status" value="1"/>
</dbReference>
<dbReference type="OMA" id="NTKLMIM"/>
<dbReference type="Gene3D" id="3.30.450.50">
    <property type="entry name" value="Longin domain"/>
    <property type="match status" value="1"/>
</dbReference>
<dbReference type="Proteomes" id="UP000039324">
    <property type="component" value="Unassembled WGS sequence"/>
</dbReference>
<keyword evidence="8" id="KW-0175">Coiled coil</keyword>
<geneLocation type="mitochondrion" evidence="13"/>
<dbReference type="EMBL" id="OVEO01000008">
    <property type="protein sequence ID" value="SPQ97905.1"/>
    <property type="molecule type" value="Genomic_DNA"/>
</dbReference>
<dbReference type="Pfam" id="PF00957">
    <property type="entry name" value="Synaptobrevin"/>
    <property type="match status" value="1"/>
</dbReference>
<keyword evidence="13" id="KW-0496">Mitochondrion</keyword>
<dbReference type="GO" id="GO:0005737">
    <property type="term" value="C:cytoplasm"/>
    <property type="evidence" value="ECO:0007669"/>
    <property type="project" value="UniProtKB-ARBA"/>
</dbReference>
<dbReference type="GO" id="GO:0016192">
    <property type="term" value="P:vesicle-mediated transport"/>
    <property type="evidence" value="ECO:0007669"/>
    <property type="project" value="InterPro"/>
</dbReference>
<dbReference type="GO" id="GO:0016020">
    <property type="term" value="C:membrane"/>
    <property type="evidence" value="ECO:0007669"/>
    <property type="project" value="InterPro"/>
</dbReference>
<sequence length="229" mass="25354">MAAGDVSPDDGGILYALVARDTDVLAEYAALGVSGNFSQVTRVLLSRIDSQKQGPASYVLDGYYFHYLISKGVTCLCMADQSCQSPFDFLDDIKARFTSAYGSSANTAIAYAFNAEFSNVLRNRMEYFNKLNRSQTKISAVQSELNQARNVMVENIDRVLERGDRIELLVDKSERLDASALQFRKRATVLKRSMWWKNVKAVALMVFVILVVVYVILSIACGGPGLSQC</sequence>
<keyword evidence="2" id="KW-0813">Transport</keyword>
<comment type="similarity">
    <text evidence="1">Belongs to the synaptobrevin family.</text>
</comment>
<accession>A0A0G4IR15</accession>
<reference evidence="12 14" key="1">
    <citation type="submission" date="2015-02" db="EMBL/GenBank/DDBJ databases">
        <authorList>
            <person name="Chooi Y.-H."/>
        </authorList>
    </citation>
    <scope>NUCLEOTIDE SEQUENCE [LARGE SCALE GENOMIC DNA]</scope>
    <source>
        <strain evidence="12">E3</strain>
    </source>
</reference>
<proteinExistence type="inferred from homology"/>
<dbReference type="PROSITE" id="PS50892">
    <property type="entry name" value="V_SNARE"/>
    <property type="match status" value="1"/>
</dbReference>
<organism evidence="12 14">
    <name type="scientific">Plasmodiophora brassicae</name>
    <name type="common">Clubroot disease agent</name>
    <dbReference type="NCBI Taxonomy" id="37360"/>
    <lineage>
        <taxon>Eukaryota</taxon>
        <taxon>Sar</taxon>
        <taxon>Rhizaria</taxon>
        <taxon>Endomyxa</taxon>
        <taxon>Phytomyxea</taxon>
        <taxon>Plasmodiophorida</taxon>
        <taxon>Plasmodiophoridae</taxon>
        <taxon>Plasmodiophora</taxon>
    </lineage>
</organism>
<dbReference type="PROSITE" id="PS00417">
    <property type="entry name" value="SYNAPTOBREVIN"/>
    <property type="match status" value="1"/>
</dbReference>
<feature type="transmembrane region" description="Helical" evidence="9">
    <location>
        <begin position="201"/>
        <end position="226"/>
    </location>
</feature>
<evidence type="ECO:0000313" key="13">
    <source>
        <dbReference type="EMBL" id="SPQ97905.1"/>
    </source>
</evidence>
<dbReference type="InterPro" id="IPR042855">
    <property type="entry name" value="V_SNARE_CC"/>
</dbReference>
<keyword evidence="14" id="KW-1185">Reference proteome</keyword>
<evidence type="ECO:0000256" key="5">
    <source>
        <dbReference type="ARBA" id="ARBA00022989"/>
    </source>
</evidence>
<dbReference type="InterPro" id="IPR001388">
    <property type="entry name" value="Synaptobrevin-like"/>
</dbReference>
<evidence type="ECO:0000256" key="3">
    <source>
        <dbReference type="ARBA" id="ARBA00022692"/>
    </source>
</evidence>
<dbReference type="FunFam" id="1.20.5.110:FF:000004">
    <property type="entry name" value="Vesicle-associated membrane protein 7"/>
    <property type="match status" value="1"/>
</dbReference>
<dbReference type="InterPro" id="IPR010908">
    <property type="entry name" value="Longin_dom"/>
</dbReference>
<evidence type="ECO:0000313" key="14">
    <source>
        <dbReference type="Proteomes" id="UP000039324"/>
    </source>
</evidence>
<keyword evidence="5 9" id="KW-1133">Transmembrane helix</keyword>
<comment type="subcellular location">
    <subcellularLocation>
        <location evidence="7">Endomembrane system</location>
        <topology evidence="7">Single-pass type IV membrane protein</topology>
    </subcellularLocation>
</comment>
<evidence type="ECO:0000256" key="4">
    <source>
        <dbReference type="ARBA" id="ARBA00022927"/>
    </source>
</evidence>
<dbReference type="Proteomes" id="UP000290189">
    <property type="component" value="Unassembled WGS sequence"/>
</dbReference>
<dbReference type="PANTHER" id="PTHR21136">
    <property type="entry name" value="SNARE PROTEINS"/>
    <property type="match status" value="1"/>
</dbReference>
<keyword evidence="6 9" id="KW-0472">Membrane</keyword>
<evidence type="ECO:0000256" key="6">
    <source>
        <dbReference type="ARBA" id="ARBA00023136"/>
    </source>
</evidence>
<dbReference type="PANTHER" id="PTHR21136:SF168">
    <property type="entry name" value="VESICLE-ASSOCIATED MEMBRANE PROTEIN 9"/>
    <property type="match status" value="1"/>
</dbReference>
<dbReference type="SUPFAM" id="SSF64356">
    <property type="entry name" value="SNARE-like"/>
    <property type="match status" value="1"/>
</dbReference>
<dbReference type="OrthoDB" id="248747at2759"/>
<dbReference type="CDD" id="cd14824">
    <property type="entry name" value="Longin"/>
    <property type="match status" value="1"/>
</dbReference>
<evidence type="ECO:0000259" key="10">
    <source>
        <dbReference type="PROSITE" id="PS50859"/>
    </source>
</evidence>
<reference evidence="13 15" key="2">
    <citation type="submission" date="2018-03" db="EMBL/GenBank/DDBJ databases">
        <authorList>
            <person name="Fogelqvist J."/>
        </authorList>
    </citation>
    <scope>NUCLEOTIDE SEQUENCE [LARGE SCALE GENOMIC DNA]</scope>
</reference>
<protein>
    <recommendedName>
        <fullName evidence="16">V-SNARE coiled-coil homology domain-containing protein</fullName>
    </recommendedName>
</protein>
<evidence type="ECO:0000259" key="11">
    <source>
        <dbReference type="PROSITE" id="PS50892"/>
    </source>
</evidence>
<dbReference type="GO" id="GO:0012505">
    <property type="term" value="C:endomembrane system"/>
    <property type="evidence" value="ECO:0007669"/>
    <property type="project" value="UniProtKB-SubCell"/>
</dbReference>
<dbReference type="PROSITE" id="PS50859">
    <property type="entry name" value="LONGIN"/>
    <property type="match status" value="1"/>
</dbReference>
<evidence type="ECO:0000313" key="12">
    <source>
        <dbReference type="EMBL" id="CEO97607.1"/>
    </source>
</evidence>
<evidence type="ECO:0000256" key="9">
    <source>
        <dbReference type="SAM" id="Phobius"/>
    </source>
</evidence>
<evidence type="ECO:0000256" key="2">
    <source>
        <dbReference type="ARBA" id="ARBA00022448"/>
    </source>
</evidence>
<keyword evidence="4" id="KW-0653">Protein transport</keyword>
<evidence type="ECO:0000256" key="7">
    <source>
        <dbReference type="ARBA" id="ARBA00046280"/>
    </source>
</evidence>
<keyword evidence="3 9" id="KW-0812">Transmembrane</keyword>
<dbReference type="Pfam" id="PF13774">
    <property type="entry name" value="Longin"/>
    <property type="match status" value="1"/>
</dbReference>
<evidence type="ECO:0000256" key="8">
    <source>
        <dbReference type="PROSITE-ProRule" id="PRU00290"/>
    </source>
</evidence>
<dbReference type="Gene3D" id="1.20.5.110">
    <property type="match status" value="1"/>
</dbReference>
<dbReference type="EMBL" id="CDSF01000079">
    <property type="protein sequence ID" value="CEO97607.1"/>
    <property type="molecule type" value="Genomic_DNA"/>
</dbReference>
<dbReference type="AlphaFoldDB" id="A0A0G4IR15"/>
<evidence type="ECO:0008006" key="16">
    <source>
        <dbReference type="Google" id="ProtNLM"/>
    </source>
</evidence>
<name>A0A0G4IR15_PLABS</name>
<dbReference type="SMART" id="SM01270">
    <property type="entry name" value="Longin"/>
    <property type="match status" value="1"/>
</dbReference>
<gene>
    <name evidence="12" type="ORF">PBRA_000953</name>
    <name evidence="13" type="ORF">PLBR_LOCUS5120</name>
</gene>
<dbReference type="STRING" id="37360.A0A0G4IR15"/>
<dbReference type="PRINTS" id="PR00219">
    <property type="entry name" value="SYNAPTOBREVN"/>
</dbReference>
<dbReference type="InterPro" id="IPR011012">
    <property type="entry name" value="Longin-like_dom_sf"/>
</dbReference>